<name>A0ABU2PQV3_9ACTN</name>
<protein>
    <submittedName>
        <fullName evidence="1">DUF4265 domain-containing protein</fullName>
    </submittedName>
</protein>
<keyword evidence="2" id="KW-1185">Reference proteome</keyword>
<reference evidence="2" key="1">
    <citation type="submission" date="2023-07" db="EMBL/GenBank/DDBJ databases">
        <title>30 novel species of actinomycetes from the DSMZ collection.</title>
        <authorList>
            <person name="Nouioui I."/>
        </authorList>
    </citation>
    <scope>NUCLEOTIDE SEQUENCE [LARGE SCALE GENOMIC DNA]</scope>
    <source>
        <strain evidence="2">DSM 41636</strain>
    </source>
</reference>
<dbReference type="InterPro" id="IPR025361">
    <property type="entry name" value="DUF4265"/>
</dbReference>
<evidence type="ECO:0000313" key="2">
    <source>
        <dbReference type="Proteomes" id="UP001183881"/>
    </source>
</evidence>
<proteinExistence type="predicted"/>
<dbReference type="RefSeq" id="WP_311641618.1">
    <property type="nucleotide sequence ID" value="NZ_JAVRFA010000004.1"/>
</dbReference>
<dbReference type="Proteomes" id="UP001183881">
    <property type="component" value="Unassembled WGS sequence"/>
</dbReference>
<accession>A0ABU2PQV3</accession>
<dbReference type="Pfam" id="PF14085">
    <property type="entry name" value="DUF4265"/>
    <property type="match status" value="1"/>
</dbReference>
<organism evidence="1 2">
    <name type="scientific">Streptomyces edwardsiae</name>
    <dbReference type="NCBI Taxonomy" id="3075527"/>
    <lineage>
        <taxon>Bacteria</taxon>
        <taxon>Bacillati</taxon>
        <taxon>Actinomycetota</taxon>
        <taxon>Actinomycetes</taxon>
        <taxon>Kitasatosporales</taxon>
        <taxon>Streptomycetaceae</taxon>
        <taxon>Streptomyces</taxon>
    </lineage>
</organism>
<sequence>MSIESPAPSNHCHVALRAGFASSGKPVFETLPARAVGSGSYELTGSPGMVEGCAAGDLLKIDADGLFQIERRGPNLCIQVFGEPSFNAESLESLASAFAPLGGLVEAPADRRFIVVTVSAAAGFPAIEAVMETWAAGVSVLVEWGFSNVFGPDGEPLNWWQASEA</sequence>
<gene>
    <name evidence="1" type="ORF">RM705_04940</name>
</gene>
<evidence type="ECO:0000313" key="1">
    <source>
        <dbReference type="EMBL" id="MDT0394054.1"/>
    </source>
</evidence>
<comment type="caution">
    <text evidence="1">The sequence shown here is derived from an EMBL/GenBank/DDBJ whole genome shotgun (WGS) entry which is preliminary data.</text>
</comment>
<dbReference type="EMBL" id="JAVRFA010000004">
    <property type="protein sequence ID" value="MDT0394054.1"/>
    <property type="molecule type" value="Genomic_DNA"/>
</dbReference>